<gene>
    <name evidence="2" type="ORF">DN745_04665</name>
</gene>
<evidence type="ECO:0000313" key="3">
    <source>
        <dbReference type="Proteomes" id="UP000249799"/>
    </source>
</evidence>
<organism evidence="2 3">
    <name type="scientific">Bradymonas sediminis</name>
    <dbReference type="NCBI Taxonomy" id="1548548"/>
    <lineage>
        <taxon>Bacteria</taxon>
        <taxon>Deltaproteobacteria</taxon>
        <taxon>Bradymonadales</taxon>
        <taxon>Bradymonadaceae</taxon>
        <taxon>Bradymonas</taxon>
    </lineage>
</organism>
<dbReference type="Proteomes" id="UP000249799">
    <property type="component" value="Chromosome"/>
</dbReference>
<proteinExistence type="predicted"/>
<name>A0A2Z4FI39_9DELT</name>
<evidence type="ECO:0000256" key="1">
    <source>
        <dbReference type="SAM" id="SignalP"/>
    </source>
</evidence>
<keyword evidence="1" id="KW-0732">Signal</keyword>
<feature type="chain" id="PRO_5016303994" evidence="1">
    <location>
        <begin position="23"/>
        <end position="221"/>
    </location>
</feature>
<dbReference type="PROSITE" id="PS51257">
    <property type="entry name" value="PROKAR_LIPOPROTEIN"/>
    <property type="match status" value="1"/>
</dbReference>
<reference evidence="2 3" key="1">
    <citation type="submission" date="2018-06" db="EMBL/GenBank/DDBJ databases">
        <title>Lujinxingia sediminis gen. nov. sp. nov., a new facultative anaerobic member of the class Deltaproteobacteria, and proposal of Lujinxingaceae fam. nov.</title>
        <authorList>
            <person name="Guo L.-Y."/>
            <person name="Li C.-M."/>
            <person name="Wang S."/>
            <person name="Du Z.-J."/>
        </authorList>
    </citation>
    <scope>NUCLEOTIDE SEQUENCE [LARGE SCALE GENOMIC DNA]</scope>
    <source>
        <strain evidence="2 3">FA350</strain>
    </source>
</reference>
<feature type="signal peptide" evidence="1">
    <location>
        <begin position="1"/>
        <end position="22"/>
    </location>
</feature>
<dbReference type="OrthoDB" id="5523359at2"/>
<protein>
    <submittedName>
        <fullName evidence="2">Uncharacterized protein</fullName>
    </submittedName>
</protein>
<keyword evidence="3" id="KW-1185">Reference proteome</keyword>
<dbReference type="AlphaFoldDB" id="A0A2Z4FI39"/>
<dbReference type="KEGG" id="bsed:DN745_04665"/>
<evidence type="ECO:0000313" key="2">
    <source>
        <dbReference type="EMBL" id="AWV88667.1"/>
    </source>
</evidence>
<accession>A0A2Z4FI39</accession>
<sequence length="221" mass="24468">MMMKLRNLLALMSMTLLLGASACSTTESAQTDAAPEVAQQSQDLEMAPKDDQAEAAHEMKAGDKHAKMKEICPMQVEGTTRELSKLDDAVAMDFTTTGDVDELRARVEKMSQMHGKMHGEGGDMHHGKMHGEMKHGEMKHGEMTEEQREMREQMKQMMSDVTVSTEELDSGMRLKLTPADAAQVDALYGMMQKRSEAMGEHGQCPMKMMGAGAQMQEQPQN</sequence>
<dbReference type="EMBL" id="CP030032">
    <property type="protein sequence ID" value="AWV88667.1"/>
    <property type="molecule type" value="Genomic_DNA"/>
</dbReference>